<accession>A0ABS0A909</accession>
<gene>
    <name evidence="1" type="ORF">FNJ87_16235</name>
</gene>
<evidence type="ECO:0000313" key="2">
    <source>
        <dbReference type="Proteomes" id="UP001194729"/>
    </source>
</evidence>
<dbReference type="Gene3D" id="2.40.50.120">
    <property type="match status" value="1"/>
</dbReference>
<name>A0ABS0A909_9FLAO</name>
<dbReference type="Proteomes" id="UP001194729">
    <property type="component" value="Unassembled WGS sequence"/>
</dbReference>
<sequence length="260" mass="30104">MELLLQKTYSKQLVFALMVLFAFWSHSQSCVCYQNNFLSDYQEADFIAHITIINVEPNSVKANEDRVHFNVSQTFKGQGSKPLYIQQSIGNSIDNSGCRLFVKPDDELIIFARLIDGKLITTPCYRNSFLYKNDPKFTNENDNLIGTLNSLSRYNDRIEASSINCSSLENDTDMIDQLGTFELKDKEAYFGLYNINFTEDHSINYVGVVSPFNKEIDTKIRIMLIKKKWDTCELNDKTELLVAFFYHPATPYRKEYLSTY</sequence>
<dbReference type="EMBL" id="JADKYU010000854">
    <property type="protein sequence ID" value="MBF4985806.1"/>
    <property type="molecule type" value="Genomic_DNA"/>
</dbReference>
<dbReference type="InterPro" id="IPR008993">
    <property type="entry name" value="TIMP-like_OB-fold"/>
</dbReference>
<dbReference type="SUPFAM" id="SSF50242">
    <property type="entry name" value="TIMP-like"/>
    <property type="match status" value="1"/>
</dbReference>
<proteinExistence type="predicted"/>
<evidence type="ECO:0008006" key="3">
    <source>
        <dbReference type="Google" id="ProtNLM"/>
    </source>
</evidence>
<protein>
    <recommendedName>
        <fullName evidence="3">Tissue inhibitor of metalloproteinase</fullName>
    </recommendedName>
</protein>
<organism evidence="1 2">
    <name type="scientific">Nonlabens mediterrranea</name>
    <dbReference type="NCBI Taxonomy" id="1419947"/>
    <lineage>
        <taxon>Bacteria</taxon>
        <taxon>Pseudomonadati</taxon>
        <taxon>Bacteroidota</taxon>
        <taxon>Flavobacteriia</taxon>
        <taxon>Flavobacteriales</taxon>
        <taxon>Flavobacteriaceae</taxon>
        <taxon>Nonlabens</taxon>
    </lineage>
</organism>
<keyword evidence="2" id="KW-1185">Reference proteome</keyword>
<reference evidence="1 2" key="1">
    <citation type="submission" date="2020-11" db="EMBL/GenBank/DDBJ databases">
        <title>P. mediterranea TC4 genome.</title>
        <authorList>
            <person name="Molmeret M."/>
        </authorList>
    </citation>
    <scope>NUCLEOTIDE SEQUENCE [LARGE SCALE GENOMIC DNA]</scope>
    <source>
        <strain evidence="1 2">TC4</strain>
    </source>
</reference>
<comment type="caution">
    <text evidence="1">The sequence shown here is derived from an EMBL/GenBank/DDBJ whole genome shotgun (WGS) entry which is preliminary data.</text>
</comment>
<evidence type="ECO:0000313" key="1">
    <source>
        <dbReference type="EMBL" id="MBF4985806.1"/>
    </source>
</evidence>